<evidence type="ECO:0000256" key="1">
    <source>
        <dbReference type="SAM" id="Coils"/>
    </source>
</evidence>
<dbReference type="InterPro" id="IPR010890">
    <property type="entry name" value="PriC"/>
</dbReference>
<keyword evidence="3" id="KW-1185">Reference proteome</keyword>
<keyword evidence="1" id="KW-0175">Coiled coil</keyword>
<organism evidence="2 3">
    <name type="scientific">Serratia grimesii</name>
    <dbReference type="NCBI Taxonomy" id="82995"/>
    <lineage>
        <taxon>Bacteria</taxon>
        <taxon>Pseudomonadati</taxon>
        <taxon>Pseudomonadota</taxon>
        <taxon>Gammaproteobacteria</taxon>
        <taxon>Enterobacterales</taxon>
        <taxon>Yersiniaceae</taxon>
        <taxon>Serratia</taxon>
    </lineage>
</organism>
<protein>
    <submittedName>
        <fullName evidence="2">Prephenate dehydrogenase</fullName>
    </submittedName>
</protein>
<accession>A0ABR4U4B9</accession>
<dbReference type="InterPro" id="IPR038338">
    <property type="entry name" value="PriC_sf"/>
</dbReference>
<dbReference type="Pfam" id="PF07445">
    <property type="entry name" value="PriC"/>
    <property type="match status" value="1"/>
</dbReference>
<evidence type="ECO:0000313" key="2">
    <source>
        <dbReference type="EMBL" id="KFB86855.1"/>
    </source>
</evidence>
<sequence length="217" mass="24900">MSTQRLLHVLEQQITVLAGEITPRGDAPIPQARFDAALFSNRGTRLRDYLTEVQKNFTQLQTAANDKRTTQVAFLAERLVAQITALQRELATQALRRKNQPKEVAAVDLYHKLAEHQDYERRIIAMIQDRESLLGRQTTLAAQQKLQHELAALEGRLMRCRQALARIERSIERKENGFCKIYHNILMIIPLRGSCSLYSAEAKHHSFISIKTWVLCL</sequence>
<reference evidence="2 3" key="1">
    <citation type="submission" date="2014-03" db="EMBL/GenBank/DDBJ databases">
        <title>Draft genome sequence of the Serratia grimesii strain a2.</title>
        <authorList>
            <person name="Toymentseva A."/>
            <person name="Kazakov S."/>
            <person name="Giliazeva A."/>
            <person name="Ismagilova R."/>
            <person name="Shah R."/>
            <person name="Sharipova M."/>
            <person name="Khaitlina S."/>
            <person name="Mardanova A."/>
        </authorList>
    </citation>
    <scope>NUCLEOTIDE SEQUENCE [LARGE SCALE GENOMIC DNA]</scope>
    <source>
        <strain evidence="2 3">A2</strain>
    </source>
</reference>
<evidence type="ECO:0000313" key="3">
    <source>
        <dbReference type="Proteomes" id="UP000028721"/>
    </source>
</evidence>
<gene>
    <name evidence="2" type="ORF">CR62_17275</name>
</gene>
<dbReference type="Gene3D" id="1.20.1270.340">
    <property type="match status" value="1"/>
</dbReference>
<feature type="coiled-coil region" evidence="1">
    <location>
        <begin position="143"/>
        <end position="170"/>
    </location>
</feature>
<dbReference type="EMBL" id="JGVP01000041">
    <property type="protein sequence ID" value="KFB86855.1"/>
    <property type="molecule type" value="Genomic_DNA"/>
</dbReference>
<comment type="caution">
    <text evidence="2">The sequence shown here is derived from an EMBL/GenBank/DDBJ whole genome shotgun (WGS) entry which is preliminary data.</text>
</comment>
<dbReference type="Proteomes" id="UP000028721">
    <property type="component" value="Unassembled WGS sequence"/>
</dbReference>
<proteinExistence type="predicted"/>
<name>A0ABR4U4B9_9GAMM</name>